<evidence type="ECO:0000313" key="1">
    <source>
        <dbReference type="EMBL" id="VDP13311.1"/>
    </source>
</evidence>
<evidence type="ECO:0000313" key="2">
    <source>
        <dbReference type="Proteomes" id="UP000267606"/>
    </source>
</evidence>
<reference evidence="1 2" key="2">
    <citation type="submission" date="2018-11" db="EMBL/GenBank/DDBJ databases">
        <authorList>
            <consortium name="Pathogen Informatics"/>
        </authorList>
    </citation>
    <scope>NUCLEOTIDE SEQUENCE [LARGE SCALE GENOMIC DNA]</scope>
</reference>
<dbReference type="EMBL" id="UZAJ01040117">
    <property type="protein sequence ID" value="VDP13311.1"/>
    <property type="molecule type" value="Genomic_DNA"/>
</dbReference>
<proteinExistence type="predicted"/>
<protein>
    <submittedName>
        <fullName evidence="1 3">Uncharacterized protein</fullName>
    </submittedName>
</protein>
<dbReference type="WBParaSite" id="OFLC_0001326601-mRNA-1">
    <property type="protein sequence ID" value="OFLC_0001326601-mRNA-1"/>
    <property type="gene ID" value="OFLC_0001326601"/>
</dbReference>
<dbReference type="Proteomes" id="UP000267606">
    <property type="component" value="Unassembled WGS sequence"/>
</dbReference>
<sequence length="33" mass="3907">MTQAIVRISTRSVRVFSEINSDRYCSFKNVERN</sequence>
<accession>A0A183I0K3</accession>
<gene>
    <name evidence="1" type="ORF">OFLC_LOCUS13265</name>
</gene>
<organism evidence="3">
    <name type="scientific">Onchocerca flexuosa</name>
    <dbReference type="NCBI Taxonomy" id="387005"/>
    <lineage>
        <taxon>Eukaryota</taxon>
        <taxon>Metazoa</taxon>
        <taxon>Ecdysozoa</taxon>
        <taxon>Nematoda</taxon>
        <taxon>Chromadorea</taxon>
        <taxon>Rhabditida</taxon>
        <taxon>Spirurina</taxon>
        <taxon>Spiruromorpha</taxon>
        <taxon>Filarioidea</taxon>
        <taxon>Onchocercidae</taxon>
        <taxon>Onchocerca</taxon>
    </lineage>
</organism>
<keyword evidence="2" id="KW-1185">Reference proteome</keyword>
<dbReference type="AlphaFoldDB" id="A0A183I0K3"/>
<name>A0A183I0K3_9BILA</name>
<evidence type="ECO:0000313" key="3">
    <source>
        <dbReference type="WBParaSite" id="OFLC_0001326601-mRNA-1"/>
    </source>
</evidence>
<reference evidence="3" key="1">
    <citation type="submission" date="2016-06" db="UniProtKB">
        <authorList>
            <consortium name="WormBaseParasite"/>
        </authorList>
    </citation>
    <scope>IDENTIFICATION</scope>
</reference>